<feature type="region of interest" description="Disordered" evidence="1">
    <location>
        <begin position="973"/>
        <end position="1064"/>
    </location>
</feature>
<dbReference type="GO" id="GO:0005743">
    <property type="term" value="C:mitochondrial inner membrane"/>
    <property type="evidence" value="ECO:0007669"/>
    <property type="project" value="InterPro"/>
</dbReference>
<dbReference type="Pfam" id="PF20778">
    <property type="entry name" value="SLS1_C"/>
    <property type="match status" value="1"/>
</dbReference>
<dbReference type="EMBL" id="JAGPYM010000013">
    <property type="protein sequence ID" value="KAH6888151.1"/>
    <property type="molecule type" value="Genomic_DNA"/>
</dbReference>
<dbReference type="Pfam" id="PF14611">
    <property type="entry name" value="KH_SLS1_1"/>
    <property type="match status" value="1"/>
</dbReference>
<feature type="compositionally biased region" description="Polar residues" evidence="1">
    <location>
        <begin position="1103"/>
        <end position="1124"/>
    </location>
</feature>
<feature type="compositionally biased region" description="Basic and acidic residues" evidence="1">
    <location>
        <begin position="868"/>
        <end position="882"/>
    </location>
</feature>
<dbReference type="AlphaFoldDB" id="A0A9P8W369"/>
<accession>A0A9P8W369</accession>
<evidence type="ECO:0000313" key="5">
    <source>
        <dbReference type="EMBL" id="KAH6888151.1"/>
    </source>
</evidence>
<feature type="domain" description="SLS1 N-terminal" evidence="3">
    <location>
        <begin position="240"/>
        <end position="341"/>
    </location>
</feature>
<keyword evidence="6" id="KW-1185">Reference proteome</keyword>
<dbReference type="InterPro" id="IPR048401">
    <property type="entry name" value="SLS1_C"/>
</dbReference>
<proteinExistence type="predicted"/>
<evidence type="ECO:0000259" key="4">
    <source>
        <dbReference type="Pfam" id="PF20778"/>
    </source>
</evidence>
<organism evidence="5 6">
    <name type="scientific">Thelonectria olida</name>
    <dbReference type="NCBI Taxonomy" id="1576542"/>
    <lineage>
        <taxon>Eukaryota</taxon>
        <taxon>Fungi</taxon>
        <taxon>Dikarya</taxon>
        <taxon>Ascomycota</taxon>
        <taxon>Pezizomycotina</taxon>
        <taxon>Sordariomycetes</taxon>
        <taxon>Hypocreomycetidae</taxon>
        <taxon>Hypocreales</taxon>
        <taxon>Nectriaceae</taxon>
        <taxon>Thelonectria</taxon>
    </lineage>
</organism>
<gene>
    <name evidence="5" type="ORF">B0T10DRAFT_442334</name>
</gene>
<evidence type="ECO:0000259" key="2">
    <source>
        <dbReference type="Pfam" id="PF14611"/>
    </source>
</evidence>
<comment type="caution">
    <text evidence="5">The sequence shown here is derived from an EMBL/GenBank/DDBJ whole genome shotgun (WGS) entry which is preliminary data.</text>
</comment>
<dbReference type="InterPro" id="IPR032741">
    <property type="entry name" value="Sls1_KH-1"/>
</dbReference>
<name>A0A9P8W369_9HYPO</name>
<dbReference type="InterPro" id="IPR048400">
    <property type="entry name" value="SLS1_N"/>
</dbReference>
<feature type="compositionally biased region" description="Low complexity" evidence="1">
    <location>
        <begin position="908"/>
        <end position="926"/>
    </location>
</feature>
<feature type="compositionally biased region" description="Low complexity" evidence="1">
    <location>
        <begin position="131"/>
        <end position="145"/>
    </location>
</feature>
<feature type="domain" description="SLS1 C-terminal" evidence="4">
    <location>
        <begin position="523"/>
        <end position="815"/>
    </location>
</feature>
<evidence type="ECO:0000313" key="6">
    <source>
        <dbReference type="Proteomes" id="UP000777438"/>
    </source>
</evidence>
<evidence type="ECO:0000259" key="3">
    <source>
        <dbReference type="Pfam" id="PF20776"/>
    </source>
</evidence>
<reference evidence="5 6" key="1">
    <citation type="journal article" date="2021" name="Nat. Commun.">
        <title>Genetic determinants of endophytism in the Arabidopsis root mycobiome.</title>
        <authorList>
            <person name="Mesny F."/>
            <person name="Miyauchi S."/>
            <person name="Thiergart T."/>
            <person name="Pickel B."/>
            <person name="Atanasova L."/>
            <person name="Karlsson M."/>
            <person name="Huettel B."/>
            <person name="Barry K.W."/>
            <person name="Haridas S."/>
            <person name="Chen C."/>
            <person name="Bauer D."/>
            <person name="Andreopoulos W."/>
            <person name="Pangilinan J."/>
            <person name="LaButti K."/>
            <person name="Riley R."/>
            <person name="Lipzen A."/>
            <person name="Clum A."/>
            <person name="Drula E."/>
            <person name="Henrissat B."/>
            <person name="Kohler A."/>
            <person name="Grigoriev I.V."/>
            <person name="Martin F.M."/>
            <person name="Hacquard S."/>
        </authorList>
    </citation>
    <scope>NUCLEOTIDE SEQUENCE [LARGE SCALE GENOMIC DNA]</scope>
    <source>
        <strain evidence="5 6">MPI-CAGE-CH-0241</strain>
    </source>
</reference>
<feature type="domain" description="SLS1 first KH" evidence="2">
    <location>
        <begin position="348"/>
        <end position="418"/>
    </location>
</feature>
<sequence length="1124" mass="127637">MISRAARLPRICLACQSRLLQRSVVPNFRAISIRDGFRQRRLFASDSLSKDVDIDAIIAKKFAQANEKVENPKEDEINTSKLDDDEKDIRLSKTDLELIYEIDKYLFEERDSVDVAKHGDSSTHETDADSPESSAEPASKNPSSNTGFTFSDDALLETYPEDLARLLKSRAIRGNLLQNAPLGVSALGLEADAIILKNPNYIKRREEILEEPDQAPSKNRINDINWSRLRPEFLDKEFMASREEVWNNIEELRPDSKSLRLNDFNKLLHALYEGFTMAQLRDYVREAPTMPASSDNPLVDYPWVVKDIPWTPFTSITTDQLTSKTIDAYKVLTQKWNIQIQDHVEGVGQTFVWVDPHYFVFLNRGHGAFLKQAKMDFIDEANNEKLSTTSSECRINITSQKASTYAILERLDRYFNRVEDQILPIGKLVKPLPSDEQLQELGRITSTSLKLSGKHEDAMLQVSLFNTLKFRNPNQIQNEGKADTVRRLLTTQPTRGEKESFTFVPSLESTKYLPIEYNRERGSMSWSDKLKQWFRYVTPLDNPGHAATARLGLESPRRYEDFPGKRHNITTATFGHILHSQSFNAKKSIRKMRFDSRILSPVTPHPAALSALKPENDQSPIPKSTIVLKFAPHINEWPKDDKTGPPLVRLSFSPDQESMGDRLKILDSSIFEAVVPRHVDDILLGGHSVDVRITNERRVALDTNQPNLQEFFRVANFDLLGGRLRTPKDVLLSIPETWNERTRQPKTKTPATTDILYDFRGIEIHQTIEIPFRGQTLRYSVIEAGQHGGRRQEISLQADRSHFNALARKRFFECVEDIATGKVWSWDEGFKSVKATQFEDFSFDLIEEKLGDDWSVVDSEVEGQEELIRRSADYKPPVEKKVQKPAAPKPVAEETEERDKSVPPSPTPATEADTEAAMEPTTEPTPEVVPDVISEVAAESTTKGAVKEKGSVADLATPTESYEDFFKRFADRAGDQLDRFKPPKKSKNKKARDEEILDDDDPFKLPPKRSKPVVPLSSAGSNAKPLSDKTTDGYTDTFEKELEDLEYAPQEWDDKNPDDDLEEDLYYGDDLEDVEDNEMSTEEIEAELIKALQLDRYPPPIHPTTTLSSEANDATSDKSGTSRK</sequence>
<dbReference type="Proteomes" id="UP000777438">
    <property type="component" value="Unassembled WGS sequence"/>
</dbReference>
<dbReference type="Pfam" id="PF20776">
    <property type="entry name" value="SLS1_N"/>
    <property type="match status" value="1"/>
</dbReference>
<feature type="compositionally biased region" description="Basic and acidic residues" evidence="1">
    <location>
        <begin position="117"/>
        <end position="127"/>
    </location>
</feature>
<evidence type="ECO:0000256" key="1">
    <source>
        <dbReference type="SAM" id="MobiDB-lite"/>
    </source>
</evidence>
<protein>
    <submittedName>
        <fullName evidence="5">Mitochondrial inner-membrane-bound regulator-domain-containing protein</fullName>
    </submittedName>
</protein>
<feature type="region of interest" description="Disordered" evidence="1">
    <location>
        <begin position="117"/>
        <end position="150"/>
    </location>
</feature>
<feature type="region of interest" description="Disordered" evidence="1">
    <location>
        <begin position="1095"/>
        <end position="1124"/>
    </location>
</feature>
<feature type="region of interest" description="Disordered" evidence="1">
    <location>
        <begin position="868"/>
        <end position="958"/>
    </location>
</feature>
<dbReference type="OrthoDB" id="5392646at2759"/>